<protein>
    <recommendedName>
        <fullName evidence="4">Defensin</fullName>
    </recommendedName>
</protein>
<evidence type="ECO:0000256" key="1">
    <source>
        <dbReference type="SAM" id="SignalP"/>
    </source>
</evidence>
<feature type="signal peptide" evidence="1">
    <location>
        <begin position="1"/>
        <end position="19"/>
    </location>
</feature>
<gene>
    <name evidence="2" type="ORF">CHIRRI_LOCUS12631</name>
</gene>
<evidence type="ECO:0000313" key="3">
    <source>
        <dbReference type="Proteomes" id="UP001153620"/>
    </source>
</evidence>
<dbReference type="EMBL" id="OU895879">
    <property type="protein sequence ID" value="CAG9809811.1"/>
    <property type="molecule type" value="Genomic_DNA"/>
</dbReference>
<evidence type="ECO:0008006" key="4">
    <source>
        <dbReference type="Google" id="ProtNLM"/>
    </source>
</evidence>
<reference evidence="2" key="2">
    <citation type="submission" date="2022-10" db="EMBL/GenBank/DDBJ databases">
        <authorList>
            <consortium name="ENA_rothamsted_submissions"/>
            <consortium name="culmorum"/>
            <person name="King R."/>
        </authorList>
    </citation>
    <scope>NUCLEOTIDE SEQUENCE</scope>
</reference>
<reference evidence="2" key="1">
    <citation type="submission" date="2022-01" db="EMBL/GenBank/DDBJ databases">
        <authorList>
            <person name="King R."/>
        </authorList>
    </citation>
    <scope>NUCLEOTIDE SEQUENCE</scope>
</reference>
<evidence type="ECO:0000313" key="2">
    <source>
        <dbReference type="EMBL" id="CAG9809811.1"/>
    </source>
</evidence>
<dbReference type="Proteomes" id="UP001153620">
    <property type="component" value="Chromosome 3"/>
</dbReference>
<organism evidence="2 3">
    <name type="scientific">Chironomus riparius</name>
    <dbReference type="NCBI Taxonomy" id="315576"/>
    <lineage>
        <taxon>Eukaryota</taxon>
        <taxon>Metazoa</taxon>
        <taxon>Ecdysozoa</taxon>
        <taxon>Arthropoda</taxon>
        <taxon>Hexapoda</taxon>
        <taxon>Insecta</taxon>
        <taxon>Pterygota</taxon>
        <taxon>Neoptera</taxon>
        <taxon>Endopterygota</taxon>
        <taxon>Diptera</taxon>
        <taxon>Nematocera</taxon>
        <taxon>Chironomoidea</taxon>
        <taxon>Chironomidae</taxon>
        <taxon>Chironominae</taxon>
        <taxon>Chironomus</taxon>
    </lineage>
</organism>
<proteinExistence type="predicted"/>
<name>A0A9N9S6C6_9DIPT</name>
<accession>A0A9N9S6C6</accession>
<feature type="chain" id="PRO_5040268536" description="Defensin" evidence="1">
    <location>
        <begin position="20"/>
        <end position="74"/>
    </location>
</feature>
<keyword evidence="1" id="KW-0732">Signal</keyword>
<dbReference type="AlphaFoldDB" id="A0A9N9S6C6"/>
<keyword evidence="3" id="KW-1185">Reference proteome</keyword>
<sequence length="74" mass="8335">MRLTIFLVAIFAIFSFTNSVPVDDKEIVNNAPDETLEVIVPQRARCNSTRCALDCWLANWRTGNCDGSTCRCHN</sequence>